<evidence type="ECO:0000313" key="4">
    <source>
        <dbReference type="EMBL" id="ACV63775.1"/>
    </source>
</evidence>
<dbReference type="Proteomes" id="UP000002217">
    <property type="component" value="Chromosome"/>
</dbReference>
<proteinExistence type="inferred from homology"/>
<gene>
    <name evidence="4" type="ordered locus">Dtox_3023</name>
</gene>
<evidence type="ECO:0000313" key="5">
    <source>
        <dbReference type="Proteomes" id="UP000002217"/>
    </source>
</evidence>
<name>C8W3I9_DESAS</name>
<dbReference type="PANTHER" id="PTHR36852">
    <property type="entry name" value="PROTEIN GVPL 2"/>
    <property type="match status" value="1"/>
</dbReference>
<comment type="similarity">
    <text evidence="3">Belongs to the gas vesicle GvpF/GvpL family.</text>
</comment>
<dbReference type="OrthoDB" id="146444at2"/>
<dbReference type="InterPro" id="IPR009430">
    <property type="entry name" value="GvpL/GvpF"/>
</dbReference>
<comment type="subcellular location">
    <subcellularLocation>
        <location evidence="2">Gas vesicle</location>
    </subcellularLocation>
</comment>
<dbReference type="HOGENOM" id="CLU_065736_1_0_9"/>
<evidence type="ECO:0000256" key="3">
    <source>
        <dbReference type="ARBA" id="ARBA00035643"/>
    </source>
</evidence>
<keyword evidence="1" id="KW-0304">Gas vesicle</keyword>
<sequence>MNLIDDCKAKYIYCIGENPGNWPSEVMGVEGSLVYHVVYRDIAAVVHDCAEQPYNSDDNNKVIDWVLGHQLVVDKACSCYSSVLPFTFNSIVKGKEDLSSHEILVNWLEDNYDNFKLKLGKIKGKKEYSVQLFLDKQVSLSLLQSESDILELQVELLGSAKGKAYFVQEKINKKIGELMANRADSYCRQFYHEISSVVSECKLCKLKQAGRNEIMIINLVCLAGDNEVEVLGDVLEKIKSNDIAIKIKFSGPWPAYSFV</sequence>
<evidence type="ECO:0000256" key="1">
    <source>
        <dbReference type="ARBA" id="ARBA00022987"/>
    </source>
</evidence>
<reference evidence="4 5" key="1">
    <citation type="journal article" date="2009" name="Stand. Genomic Sci.">
        <title>Complete genome sequence of Desulfotomaculum acetoxidans type strain (5575).</title>
        <authorList>
            <person name="Spring S."/>
            <person name="Lapidus A."/>
            <person name="Schroder M."/>
            <person name="Gleim D."/>
            <person name="Sims D."/>
            <person name="Meincke L."/>
            <person name="Glavina Del Rio T."/>
            <person name="Tice H."/>
            <person name="Copeland A."/>
            <person name="Cheng J.F."/>
            <person name="Lucas S."/>
            <person name="Chen F."/>
            <person name="Nolan M."/>
            <person name="Bruce D."/>
            <person name="Goodwin L."/>
            <person name="Pitluck S."/>
            <person name="Ivanova N."/>
            <person name="Mavromatis K."/>
            <person name="Mikhailova N."/>
            <person name="Pati A."/>
            <person name="Chen A."/>
            <person name="Palaniappan K."/>
            <person name="Land M."/>
            <person name="Hauser L."/>
            <person name="Chang Y.J."/>
            <person name="Jeffries C.D."/>
            <person name="Chain P."/>
            <person name="Saunders E."/>
            <person name="Brettin T."/>
            <person name="Detter J.C."/>
            <person name="Goker M."/>
            <person name="Bristow J."/>
            <person name="Eisen J.A."/>
            <person name="Markowitz V."/>
            <person name="Hugenholtz P."/>
            <person name="Kyrpides N.C."/>
            <person name="Klenk H.P."/>
            <person name="Han C."/>
        </authorList>
    </citation>
    <scope>NUCLEOTIDE SEQUENCE [LARGE SCALE GENOMIC DNA]</scope>
    <source>
        <strain evidence="5">ATCC 49208 / DSM 771 / VKM B-1644</strain>
    </source>
</reference>
<keyword evidence="5" id="KW-1185">Reference proteome</keyword>
<dbReference type="AlphaFoldDB" id="C8W3I9"/>
<dbReference type="eggNOG" id="ENOG5032TCW">
    <property type="taxonomic scope" value="Bacteria"/>
</dbReference>
<dbReference type="GO" id="GO:0031412">
    <property type="term" value="P:gas vesicle organization"/>
    <property type="evidence" value="ECO:0007669"/>
    <property type="project" value="InterPro"/>
</dbReference>
<dbReference type="STRING" id="485916.Dtox_3023"/>
<dbReference type="Pfam" id="PF06386">
    <property type="entry name" value="GvpL_GvpF"/>
    <property type="match status" value="1"/>
</dbReference>
<evidence type="ECO:0000256" key="2">
    <source>
        <dbReference type="ARBA" id="ARBA00035108"/>
    </source>
</evidence>
<protein>
    <submittedName>
        <fullName evidence="4">Gas vesicle synthesis GvpLGvpF</fullName>
    </submittedName>
</protein>
<dbReference type="RefSeq" id="WP_015758467.1">
    <property type="nucleotide sequence ID" value="NC_013216.1"/>
</dbReference>
<organism evidence="4 5">
    <name type="scientific">Desulfofarcimen acetoxidans (strain ATCC 49208 / DSM 771 / KCTC 5769 / VKM B-1644 / 5575)</name>
    <name type="common">Desulfotomaculum acetoxidans</name>
    <dbReference type="NCBI Taxonomy" id="485916"/>
    <lineage>
        <taxon>Bacteria</taxon>
        <taxon>Bacillati</taxon>
        <taxon>Bacillota</taxon>
        <taxon>Clostridia</taxon>
        <taxon>Eubacteriales</taxon>
        <taxon>Peptococcaceae</taxon>
        <taxon>Desulfofarcimen</taxon>
    </lineage>
</organism>
<dbReference type="KEGG" id="dae:Dtox_3023"/>
<accession>C8W3I9</accession>
<dbReference type="GO" id="GO:0031411">
    <property type="term" value="C:gas vesicle"/>
    <property type="evidence" value="ECO:0007669"/>
    <property type="project" value="UniProtKB-SubCell"/>
</dbReference>
<dbReference type="PANTHER" id="PTHR36852:SF1">
    <property type="entry name" value="PROTEIN GVPL 2"/>
    <property type="match status" value="1"/>
</dbReference>
<dbReference type="EMBL" id="CP001720">
    <property type="protein sequence ID" value="ACV63775.1"/>
    <property type="molecule type" value="Genomic_DNA"/>
</dbReference>